<feature type="compositionally biased region" description="Basic and acidic residues" evidence="1">
    <location>
        <begin position="37"/>
        <end position="48"/>
    </location>
</feature>
<organism evidence="2 3">
    <name type="scientific">Phytophthora fragariaefolia</name>
    <dbReference type="NCBI Taxonomy" id="1490495"/>
    <lineage>
        <taxon>Eukaryota</taxon>
        <taxon>Sar</taxon>
        <taxon>Stramenopiles</taxon>
        <taxon>Oomycota</taxon>
        <taxon>Peronosporomycetes</taxon>
        <taxon>Peronosporales</taxon>
        <taxon>Peronosporaceae</taxon>
        <taxon>Phytophthora</taxon>
    </lineage>
</organism>
<dbReference type="AlphaFoldDB" id="A0A9W6X1G9"/>
<keyword evidence="3" id="KW-1185">Reference proteome</keyword>
<feature type="compositionally biased region" description="Low complexity" evidence="1">
    <location>
        <begin position="49"/>
        <end position="60"/>
    </location>
</feature>
<proteinExistence type="predicted"/>
<feature type="region of interest" description="Disordered" evidence="1">
    <location>
        <begin position="1"/>
        <end position="75"/>
    </location>
</feature>
<sequence>MVGTDTAAPAGTRVERPKETGGTLQSTNRPLTRAPKKRMEMEVARENMKSSPRSTTTPTAAAPPPRKRISKRTKEIVDVTTIETTNRKAAQRVTVMPSDESLNDDEHTAPQNRRCR</sequence>
<protein>
    <submittedName>
        <fullName evidence="2">Unnamed protein product</fullName>
    </submittedName>
</protein>
<evidence type="ECO:0000313" key="2">
    <source>
        <dbReference type="EMBL" id="GMF26837.1"/>
    </source>
</evidence>
<dbReference type="EMBL" id="BSXT01000417">
    <property type="protein sequence ID" value="GMF26837.1"/>
    <property type="molecule type" value="Genomic_DNA"/>
</dbReference>
<gene>
    <name evidence="2" type="ORF">Pfra01_000516600</name>
</gene>
<comment type="caution">
    <text evidence="2">The sequence shown here is derived from an EMBL/GenBank/DDBJ whole genome shotgun (WGS) entry which is preliminary data.</text>
</comment>
<name>A0A9W6X1G9_9STRA</name>
<dbReference type="Proteomes" id="UP001165121">
    <property type="component" value="Unassembled WGS sequence"/>
</dbReference>
<evidence type="ECO:0000313" key="3">
    <source>
        <dbReference type="Proteomes" id="UP001165121"/>
    </source>
</evidence>
<feature type="region of interest" description="Disordered" evidence="1">
    <location>
        <begin position="87"/>
        <end position="116"/>
    </location>
</feature>
<reference evidence="2" key="1">
    <citation type="submission" date="2023-04" db="EMBL/GenBank/DDBJ databases">
        <title>Phytophthora fragariaefolia NBRC 109709.</title>
        <authorList>
            <person name="Ichikawa N."/>
            <person name="Sato H."/>
            <person name="Tonouchi N."/>
        </authorList>
    </citation>
    <scope>NUCLEOTIDE SEQUENCE</scope>
    <source>
        <strain evidence="2">NBRC 109709</strain>
    </source>
</reference>
<evidence type="ECO:0000256" key="1">
    <source>
        <dbReference type="SAM" id="MobiDB-lite"/>
    </source>
</evidence>
<accession>A0A9W6X1G9</accession>